<gene>
    <name evidence="4" type="ORF">QBC42DRAFT_227770</name>
</gene>
<dbReference type="GO" id="GO:0008270">
    <property type="term" value="F:zinc ion binding"/>
    <property type="evidence" value="ECO:0007669"/>
    <property type="project" value="InterPro"/>
</dbReference>
<dbReference type="SUPFAM" id="SSF57701">
    <property type="entry name" value="Zn2/Cys6 DNA-binding domain"/>
    <property type="match status" value="1"/>
</dbReference>
<comment type="caution">
    <text evidence="4">The sequence shown here is derived from an EMBL/GenBank/DDBJ whole genome shotgun (WGS) entry which is preliminary data.</text>
</comment>
<evidence type="ECO:0000313" key="5">
    <source>
        <dbReference type="Proteomes" id="UP001321749"/>
    </source>
</evidence>
<sequence length="451" mass="48802">MPHEHQYPPMPRRQSCDRCHEQKVRCVTPGQDGSGLGPVAEEDEATLGMQVVAEIPCVRCRKAGALCIFSPQLRSGRPRIHKPPTHASSRKRRSRQGPSRCASSSPSTSPAVSQSSSPRSMPPNFAPGNIDPSLAHSVAGSPANLSQFDPREHDFEDPHGLHQEHQWVLGAFESDNAQYLGNNLCHPPPFTQLPEAYPLSGSPFFIGHTSGAASSTETVLTDYSWAIPSLPEPENNTFPEEISQMNLRIHRAAQGLCPLVVTSLSLSTPAVNEVFDASCAFINIVDRYVARRTQSVSQSHMQINGIQEEKSRNGSDAIHIATETSMIMSIVACHQLILGAFEFLCASFTAELTGIQMSMPTTSRMQQSGGPLQNTQQILAMMNLISHLLNQLSQSVSSLASAGQDSPAGYLCGHEKEAGTGSVISIVLGQSEQRLLNVSGQVQALQRLLKQ</sequence>
<dbReference type="GO" id="GO:0000981">
    <property type="term" value="F:DNA-binding transcription factor activity, RNA polymerase II-specific"/>
    <property type="evidence" value="ECO:0007669"/>
    <property type="project" value="InterPro"/>
</dbReference>
<feature type="region of interest" description="Disordered" evidence="2">
    <location>
        <begin position="74"/>
        <end position="158"/>
    </location>
</feature>
<proteinExistence type="predicted"/>
<name>A0AAV9HMH1_9PEZI</name>
<feature type="compositionally biased region" description="Basic residues" evidence="2">
    <location>
        <begin position="76"/>
        <end position="95"/>
    </location>
</feature>
<dbReference type="Gene3D" id="4.10.240.10">
    <property type="entry name" value="Zn(2)-C6 fungal-type DNA-binding domain"/>
    <property type="match status" value="1"/>
</dbReference>
<evidence type="ECO:0000313" key="4">
    <source>
        <dbReference type="EMBL" id="KAK4461214.1"/>
    </source>
</evidence>
<accession>A0AAV9HMH1</accession>
<evidence type="ECO:0000259" key="3">
    <source>
        <dbReference type="SMART" id="SM00066"/>
    </source>
</evidence>
<keyword evidence="5" id="KW-1185">Reference proteome</keyword>
<dbReference type="Proteomes" id="UP001321749">
    <property type="component" value="Unassembled WGS sequence"/>
</dbReference>
<feature type="compositionally biased region" description="Low complexity" evidence="2">
    <location>
        <begin position="98"/>
        <end position="119"/>
    </location>
</feature>
<organism evidence="4 5">
    <name type="scientific">Cladorrhinum samala</name>
    <dbReference type="NCBI Taxonomy" id="585594"/>
    <lineage>
        <taxon>Eukaryota</taxon>
        <taxon>Fungi</taxon>
        <taxon>Dikarya</taxon>
        <taxon>Ascomycota</taxon>
        <taxon>Pezizomycotina</taxon>
        <taxon>Sordariomycetes</taxon>
        <taxon>Sordariomycetidae</taxon>
        <taxon>Sordariales</taxon>
        <taxon>Podosporaceae</taxon>
        <taxon>Cladorrhinum</taxon>
    </lineage>
</organism>
<keyword evidence="1" id="KW-0539">Nucleus</keyword>
<evidence type="ECO:0000256" key="1">
    <source>
        <dbReference type="ARBA" id="ARBA00023242"/>
    </source>
</evidence>
<dbReference type="AlphaFoldDB" id="A0AAV9HMH1"/>
<dbReference type="SMART" id="SM00066">
    <property type="entry name" value="GAL4"/>
    <property type="match status" value="1"/>
</dbReference>
<feature type="domain" description="Zn(2)-C6 fungal-type" evidence="3">
    <location>
        <begin position="10"/>
        <end position="78"/>
    </location>
</feature>
<dbReference type="EMBL" id="MU864995">
    <property type="protein sequence ID" value="KAK4461214.1"/>
    <property type="molecule type" value="Genomic_DNA"/>
</dbReference>
<evidence type="ECO:0000256" key="2">
    <source>
        <dbReference type="SAM" id="MobiDB-lite"/>
    </source>
</evidence>
<reference evidence="4" key="1">
    <citation type="journal article" date="2023" name="Mol. Phylogenet. Evol.">
        <title>Genome-scale phylogeny and comparative genomics of the fungal order Sordariales.</title>
        <authorList>
            <person name="Hensen N."/>
            <person name="Bonometti L."/>
            <person name="Westerberg I."/>
            <person name="Brannstrom I.O."/>
            <person name="Guillou S."/>
            <person name="Cros-Aarteil S."/>
            <person name="Calhoun S."/>
            <person name="Haridas S."/>
            <person name="Kuo A."/>
            <person name="Mondo S."/>
            <person name="Pangilinan J."/>
            <person name="Riley R."/>
            <person name="LaButti K."/>
            <person name="Andreopoulos B."/>
            <person name="Lipzen A."/>
            <person name="Chen C."/>
            <person name="Yan M."/>
            <person name="Daum C."/>
            <person name="Ng V."/>
            <person name="Clum A."/>
            <person name="Steindorff A."/>
            <person name="Ohm R.A."/>
            <person name="Martin F."/>
            <person name="Silar P."/>
            <person name="Natvig D.O."/>
            <person name="Lalanne C."/>
            <person name="Gautier V."/>
            <person name="Ament-Velasquez S.L."/>
            <person name="Kruys A."/>
            <person name="Hutchinson M.I."/>
            <person name="Powell A.J."/>
            <person name="Barry K."/>
            <person name="Miller A.N."/>
            <person name="Grigoriev I.V."/>
            <person name="Debuchy R."/>
            <person name="Gladieux P."/>
            <person name="Hiltunen Thoren M."/>
            <person name="Johannesson H."/>
        </authorList>
    </citation>
    <scope>NUCLEOTIDE SEQUENCE</scope>
    <source>
        <strain evidence="4">PSN324</strain>
    </source>
</reference>
<protein>
    <recommendedName>
        <fullName evidence="3">Zn(2)-C6 fungal-type domain-containing protein</fullName>
    </recommendedName>
</protein>
<feature type="compositionally biased region" description="Basic and acidic residues" evidence="2">
    <location>
        <begin position="149"/>
        <end position="158"/>
    </location>
</feature>
<dbReference type="CDD" id="cd00067">
    <property type="entry name" value="GAL4"/>
    <property type="match status" value="1"/>
</dbReference>
<reference evidence="4" key="2">
    <citation type="submission" date="2023-06" db="EMBL/GenBank/DDBJ databases">
        <authorList>
            <consortium name="Lawrence Berkeley National Laboratory"/>
            <person name="Mondo S.J."/>
            <person name="Hensen N."/>
            <person name="Bonometti L."/>
            <person name="Westerberg I."/>
            <person name="Brannstrom I.O."/>
            <person name="Guillou S."/>
            <person name="Cros-Aarteil S."/>
            <person name="Calhoun S."/>
            <person name="Haridas S."/>
            <person name="Kuo A."/>
            <person name="Pangilinan J."/>
            <person name="Riley R."/>
            <person name="Labutti K."/>
            <person name="Andreopoulos B."/>
            <person name="Lipzen A."/>
            <person name="Chen C."/>
            <person name="Yanf M."/>
            <person name="Daum C."/>
            <person name="Ng V."/>
            <person name="Clum A."/>
            <person name="Steindorff A."/>
            <person name="Ohm R."/>
            <person name="Martin F."/>
            <person name="Silar P."/>
            <person name="Natvig D."/>
            <person name="Lalanne C."/>
            <person name="Gautier V."/>
            <person name="Ament-Velasquez S.L."/>
            <person name="Kruys A."/>
            <person name="Hutchinson M.I."/>
            <person name="Powell A.J."/>
            <person name="Barry K."/>
            <person name="Miller A.N."/>
            <person name="Grigoriev I.V."/>
            <person name="Debuchy R."/>
            <person name="Gladieux P."/>
            <person name="Thoren M.H."/>
            <person name="Johannesson H."/>
        </authorList>
    </citation>
    <scope>NUCLEOTIDE SEQUENCE</scope>
    <source>
        <strain evidence="4">PSN324</strain>
    </source>
</reference>
<dbReference type="InterPro" id="IPR036864">
    <property type="entry name" value="Zn2-C6_fun-type_DNA-bd_sf"/>
</dbReference>
<dbReference type="InterPro" id="IPR001138">
    <property type="entry name" value="Zn2Cys6_DnaBD"/>
</dbReference>